<protein>
    <submittedName>
        <fullName evidence="2">Uncharacterized protein</fullName>
    </submittedName>
</protein>
<sequence length="205" mass="24388">MNKLDKFRPHFGLEKKPQRRVFHFFETVSNSVFVSITGIFTTLFLIMLSLSILFFDPFYNQMVLFLFLGIVCFCISYKFFLKSHGKILRNLTYDNFLVSRKKLFSWIVWTFNFYLLFCWFLLIILGSTHGFNWNFPTKDDKLALIITDPQTTKVLGFVLLCVHMFLLLLIKGVIYYWDKIFSFAAREFERRRKVLESVRSKASLG</sequence>
<reference evidence="2 3" key="1">
    <citation type="submission" date="2019-01" db="EMBL/GenBank/DDBJ databases">
        <title>Draft genome sequences of Candidatus Mycoplasma haemohominis SWG34-3 identified from a patient with pyrexia, anemia and liver dysfunction.</title>
        <authorList>
            <person name="Sekizuka T."/>
            <person name="Hattori N."/>
            <person name="Katano H."/>
            <person name="Takuma T."/>
            <person name="Ito T."/>
            <person name="Arai N."/>
            <person name="Yanai R."/>
            <person name="Ishii S."/>
            <person name="Miura Y."/>
            <person name="Tokunaga T."/>
            <person name="Watanabe H."/>
            <person name="Nomura N."/>
            <person name="Eguchi J."/>
            <person name="Arai T."/>
            <person name="Hasegawa H."/>
            <person name="Nakamaki T."/>
            <person name="Wakita T."/>
            <person name="Niki Y."/>
            <person name="Kuroda M."/>
        </authorList>
    </citation>
    <scope>NUCLEOTIDE SEQUENCE [LARGE SCALE GENOMIC DNA]</scope>
    <source>
        <strain evidence="2">SWG34-3</strain>
    </source>
</reference>
<feature type="transmembrane region" description="Helical" evidence="1">
    <location>
        <begin position="154"/>
        <end position="177"/>
    </location>
</feature>
<gene>
    <name evidence="2" type="ORF">MHSWG343_08310</name>
</gene>
<feature type="transmembrane region" description="Helical" evidence="1">
    <location>
        <begin position="103"/>
        <end position="125"/>
    </location>
</feature>
<keyword evidence="1" id="KW-0812">Transmembrane</keyword>
<comment type="caution">
    <text evidence="2">The sequence shown here is derived from an EMBL/GenBank/DDBJ whole genome shotgun (WGS) entry which is preliminary data.</text>
</comment>
<evidence type="ECO:0000313" key="3">
    <source>
        <dbReference type="Proteomes" id="UP000324831"/>
    </source>
</evidence>
<organism evidence="2 3">
    <name type="scientific">Candidatus Mycoplasma haematohominis</name>
    <dbReference type="NCBI Taxonomy" id="1494318"/>
    <lineage>
        <taxon>Bacteria</taxon>
        <taxon>Bacillati</taxon>
        <taxon>Mycoplasmatota</taxon>
        <taxon>Mollicutes</taxon>
        <taxon>Mycoplasmataceae</taxon>
        <taxon>Mycoplasma</taxon>
    </lineage>
</organism>
<dbReference type="Proteomes" id="UP000324831">
    <property type="component" value="Unassembled WGS sequence"/>
</dbReference>
<keyword evidence="1" id="KW-1133">Transmembrane helix</keyword>
<accession>A0A478FRW7</accession>
<name>A0A478FRW7_9MOLU</name>
<feature type="transmembrane region" description="Helical" evidence="1">
    <location>
        <begin position="58"/>
        <end position="80"/>
    </location>
</feature>
<feature type="transmembrane region" description="Helical" evidence="1">
    <location>
        <begin position="21"/>
        <end position="52"/>
    </location>
</feature>
<evidence type="ECO:0000313" key="2">
    <source>
        <dbReference type="EMBL" id="GCE63824.1"/>
    </source>
</evidence>
<proteinExistence type="predicted"/>
<dbReference type="EMBL" id="BIMN01000004">
    <property type="protein sequence ID" value="GCE63824.1"/>
    <property type="molecule type" value="Genomic_DNA"/>
</dbReference>
<evidence type="ECO:0000256" key="1">
    <source>
        <dbReference type="SAM" id="Phobius"/>
    </source>
</evidence>
<keyword evidence="1" id="KW-0472">Membrane</keyword>
<dbReference type="AlphaFoldDB" id="A0A478FRW7"/>